<dbReference type="PANTHER" id="PTHR39966:SF3">
    <property type="entry name" value="DUF438 DOMAIN-CONTAINING PROTEIN"/>
    <property type="match status" value="1"/>
</dbReference>
<dbReference type="Gene3D" id="1.20.120.520">
    <property type="entry name" value="nmb1532 protein domain like"/>
    <property type="match status" value="1"/>
</dbReference>
<organism evidence="3 4">
    <name type="scientific">Lacticaseibacillus saniviri JCM 17471 = DSM 24301</name>
    <dbReference type="NCBI Taxonomy" id="1293598"/>
    <lineage>
        <taxon>Bacteria</taxon>
        <taxon>Bacillati</taxon>
        <taxon>Bacillota</taxon>
        <taxon>Bacilli</taxon>
        <taxon>Lactobacillales</taxon>
        <taxon>Lactobacillaceae</taxon>
        <taxon>Lacticaseibacillus</taxon>
    </lineage>
</organism>
<evidence type="ECO:0000313" key="4">
    <source>
        <dbReference type="Proteomes" id="UP000050969"/>
    </source>
</evidence>
<dbReference type="GO" id="GO:0005886">
    <property type="term" value="C:plasma membrane"/>
    <property type="evidence" value="ECO:0007669"/>
    <property type="project" value="TreeGrafter"/>
</dbReference>
<dbReference type="InterPro" id="IPR012312">
    <property type="entry name" value="Hemerythrin-like"/>
</dbReference>
<reference evidence="3 4" key="1">
    <citation type="journal article" date="2015" name="Genome Announc.">
        <title>Expanding the biotechnology potential of lactobacilli through comparative genomics of 213 strains and associated genera.</title>
        <authorList>
            <person name="Sun Z."/>
            <person name="Harris H.M."/>
            <person name="McCann A."/>
            <person name="Guo C."/>
            <person name="Argimon S."/>
            <person name="Zhang W."/>
            <person name="Yang X."/>
            <person name="Jeffery I.B."/>
            <person name="Cooney J.C."/>
            <person name="Kagawa T.F."/>
            <person name="Liu W."/>
            <person name="Song Y."/>
            <person name="Salvetti E."/>
            <person name="Wrobel A."/>
            <person name="Rasinkangas P."/>
            <person name="Parkhill J."/>
            <person name="Rea M.C."/>
            <person name="O'Sullivan O."/>
            <person name="Ritari J."/>
            <person name="Douillard F.P."/>
            <person name="Paul Ross R."/>
            <person name="Yang R."/>
            <person name="Briner A.E."/>
            <person name="Felis G.E."/>
            <person name="de Vos W.M."/>
            <person name="Barrangou R."/>
            <person name="Klaenhammer T.R."/>
            <person name="Caufield P.W."/>
            <person name="Cui Y."/>
            <person name="Zhang H."/>
            <person name="O'Toole P.W."/>
        </authorList>
    </citation>
    <scope>NUCLEOTIDE SEQUENCE [LARGE SCALE GENOMIC DNA]</scope>
    <source>
        <strain evidence="3 4">DSM 24301</strain>
    </source>
</reference>
<dbReference type="InterPro" id="IPR007380">
    <property type="entry name" value="DUF438"/>
</dbReference>
<accession>A0A0R2MT71</accession>
<dbReference type="PATRIC" id="fig|1293598.4.peg.2129"/>
<dbReference type="AlphaFoldDB" id="A0A0R2MT71"/>
<dbReference type="Proteomes" id="UP000050969">
    <property type="component" value="Unassembled WGS sequence"/>
</dbReference>
<dbReference type="EMBL" id="JQCE01000057">
    <property type="protein sequence ID" value="KRO16044.1"/>
    <property type="molecule type" value="Genomic_DNA"/>
</dbReference>
<evidence type="ECO:0000259" key="2">
    <source>
        <dbReference type="Pfam" id="PF04282"/>
    </source>
</evidence>
<evidence type="ECO:0000313" key="3">
    <source>
        <dbReference type="EMBL" id="KRO16044.1"/>
    </source>
</evidence>
<name>A0A0R2MT71_9LACO</name>
<proteinExistence type="predicted"/>
<dbReference type="Pfam" id="PF01814">
    <property type="entry name" value="Hemerythrin"/>
    <property type="match status" value="1"/>
</dbReference>
<dbReference type="PANTHER" id="PTHR39966">
    <property type="entry name" value="BLL2471 PROTEIN-RELATED"/>
    <property type="match status" value="1"/>
</dbReference>
<dbReference type="STRING" id="1293598.IV56_GL002043"/>
<feature type="domain" description="Hemerythrin-like" evidence="1">
    <location>
        <begin position="92"/>
        <end position="223"/>
    </location>
</feature>
<keyword evidence="4" id="KW-1185">Reference proteome</keyword>
<gene>
    <name evidence="3" type="ORF">IV56_GL002043</name>
</gene>
<dbReference type="Pfam" id="PF04282">
    <property type="entry name" value="DUF438"/>
    <property type="match status" value="1"/>
</dbReference>
<dbReference type="Gene3D" id="3.30.450.20">
    <property type="entry name" value="PAS domain"/>
    <property type="match status" value="1"/>
</dbReference>
<evidence type="ECO:0000259" key="1">
    <source>
        <dbReference type="Pfam" id="PF01814"/>
    </source>
</evidence>
<protein>
    <submittedName>
        <fullName evidence="3">Uncharacterized protein</fullName>
    </submittedName>
</protein>
<comment type="caution">
    <text evidence="3">The sequence shown here is derived from an EMBL/GenBank/DDBJ whole genome shotgun (WGS) entry which is preliminary data.</text>
</comment>
<dbReference type="SUPFAM" id="SSF55785">
    <property type="entry name" value="PYP-like sensor domain (PAS domain)"/>
    <property type="match status" value="1"/>
</dbReference>
<dbReference type="Pfam" id="PF13596">
    <property type="entry name" value="PAS_10"/>
    <property type="match status" value="1"/>
</dbReference>
<dbReference type="InterPro" id="IPR035965">
    <property type="entry name" value="PAS-like_dom_sf"/>
</dbReference>
<sequence>MQMNNSVDRQKKIVEILKMLHEGDDFETAKQIFDATFDGVDVSEITSAERELIASGLNPMEIQNLCNVHAAVFRGKINPNQETPTADIPGHPVQVLKLENMVLMSLINDELLPTLKKWQQDGDNPDYLARLQQALRDLATIDKHYARKENLIFPLMDKYGITAPPKVMWGVDDEIRGWIKDAHQLVMQQPLPDKYAIEAAIEKAAKEVDEMVFKEEEIMLPMVLEVFTPSDWGMVAEESAPIGYTLIAQPLPWHPTEAQLAEKPKVSQRAKELNAMAQVLAESQDFCSARKSEPSVNQTIAAIHADAPQLPNQTAGKTPDDLPPITIASKPRLRDKQNGLVSGAADQTRIEIDGINPAKVLLPTGSFDLDELMNVLRILPLDLTFVDANDTVKWFSNSEHRIFPRTTAVIGRLVVNCHPPKSVDRVIAILEDFHSGKRDHADFWFNMRGKTIYIRYFAVRDTQNNYLGCLEVSQDITEIQQLEGEKRL</sequence>
<feature type="domain" description="DUF438" evidence="2">
    <location>
        <begin position="14"/>
        <end position="78"/>
    </location>
</feature>